<protein>
    <submittedName>
        <fullName evidence="2">Type cbb3 cytochrome oxidase biogenesis protein CcoG, involved in Cu oxidation</fullName>
    </submittedName>
</protein>
<gene>
    <name evidence="2" type="ORF">MNBD_GAMMA18-996</name>
</gene>
<evidence type="ECO:0000256" key="1">
    <source>
        <dbReference type="SAM" id="Phobius"/>
    </source>
</evidence>
<sequence>MSEQNKSTEKSEGLAELYEEPHHVNVGGQTIHAKRMGGRFRQYKDLVWLFWISYLLLPFLRVNGEQIVLFDIPARQFHFFGATIYPQDI</sequence>
<evidence type="ECO:0000313" key="2">
    <source>
        <dbReference type="EMBL" id="VAW84423.1"/>
    </source>
</evidence>
<reference evidence="2" key="1">
    <citation type="submission" date="2018-06" db="EMBL/GenBank/DDBJ databases">
        <authorList>
            <person name="Zhirakovskaya E."/>
        </authorList>
    </citation>
    <scope>NUCLEOTIDE SEQUENCE</scope>
</reference>
<dbReference type="EMBL" id="UOFP01000045">
    <property type="protein sequence ID" value="VAW84423.1"/>
    <property type="molecule type" value="Genomic_DNA"/>
</dbReference>
<organism evidence="2">
    <name type="scientific">hydrothermal vent metagenome</name>
    <dbReference type="NCBI Taxonomy" id="652676"/>
    <lineage>
        <taxon>unclassified sequences</taxon>
        <taxon>metagenomes</taxon>
        <taxon>ecological metagenomes</taxon>
    </lineage>
</organism>
<proteinExistence type="predicted"/>
<dbReference type="AlphaFoldDB" id="A0A3B0Z893"/>
<keyword evidence="1" id="KW-0472">Membrane</keyword>
<feature type="transmembrane region" description="Helical" evidence="1">
    <location>
        <begin position="43"/>
        <end position="60"/>
    </location>
</feature>
<accession>A0A3B0Z893</accession>
<keyword evidence="1" id="KW-1133">Transmembrane helix</keyword>
<keyword evidence="1" id="KW-0812">Transmembrane</keyword>
<name>A0A3B0Z893_9ZZZZ</name>